<dbReference type="EMBL" id="NIDN02000076">
    <property type="protein sequence ID" value="RLL97498.1"/>
    <property type="molecule type" value="Genomic_DNA"/>
</dbReference>
<dbReference type="OrthoDB" id="5086500at2759"/>
<evidence type="ECO:0000256" key="2">
    <source>
        <dbReference type="ARBA" id="ARBA00004240"/>
    </source>
</evidence>
<protein>
    <recommendedName>
        <fullName evidence="9">NB-ARC domain-containing protein</fullName>
    </recommendedName>
</protein>
<keyword evidence="4" id="KW-0256">Endoplasmic reticulum</keyword>
<evidence type="ECO:0000256" key="5">
    <source>
        <dbReference type="ARBA" id="ARBA00023128"/>
    </source>
</evidence>
<dbReference type="PANTHER" id="PTHR48182:SF2">
    <property type="entry name" value="PROTEIN SERAC1"/>
    <property type="match status" value="1"/>
</dbReference>
<dbReference type="GO" id="GO:0005783">
    <property type="term" value="C:endoplasmic reticulum"/>
    <property type="evidence" value="ECO:0007669"/>
    <property type="project" value="UniProtKB-SubCell"/>
</dbReference>
<dbReference type="SUPFAM" id="SSF48452">
    <property type="entry name" value="TPR-like"/>
    <property type="match status" value="2"/>
</dbReference>
<keyword evidence="6" id="KW-0472">Membrane</keyword>
<evidence type="ECO:0000256" key="4">
    <source>
        <dbReference type="ARBA" id="ARBA00022824"/>
    </source>
</evidence>
<comment type="subcellular location">
    <subcellularLocation>
        <location evidence="2">Endoplasmic reticulum</location>
    </subcellularLocation>
    <subcellularLocation>
        <location evidence="3">Membrane</location>
    </subcellularLocation>
    <subcellularLocation>
        <location evidence="1">Mitochondrion</location>
    </subcellularLocation>
</comment>
<sequence length="1144" mass="129630">MSLTDLTEGHHPTGSSGEPVIDIVVVHGLYEIGLEDWTDSKSGTLWMRDLFPYQKYRARVLSYEYDAHHLMAPGDPAANGIYDESIRLVMELDAERSIRKATHRPIIFICHGFGGLLVKRALIYSNSRKSAKVEQQRSIMRSTYALMFMATPHHGVTKESLLFTRSAEAPSQFLLGLLEGSEILTEINDQFAPLMKMFSIYNFWEQIETTFGQAKAMIVERTSAAPPEWGEVDKCGVHATHSDLVKFGSNKSPGYMLVLAALDSYISRAAPAILRRWKHDEEILQQERVHEFLGQPANYCPHLTVPASQQTTSHTKTDERHLHYTNVHYSVPRRSEYFFGRQGQSDELRTRLATEEEEVPKVCVIYGLPGSGKTQFCLKYAEENRHRYWGIFWVDASSEANADDSLRTIGLRAGKGEDPGAALEWLSQNYTPWLLVLDNANDPDLHLFKYLPTAGNGHILITTRNPTTRIYSPILSFQFKGMDPEEAITLLLILAYPDKEPPLTSGVNRKPAEAIASELGYLALALKQAAATIRRNHWPLERYLTSLLGCRKALLSRPTIRSATDANIIATWELPFKGITDRIIPEYQDAVDLIHVFAFLHFNSIPADIFSRSSDAVRDLKLSIQMPAIFKPRSAQGVQDRVLSAARVLYDHSIISITESVTTLGEVHGHRTTTQYFSLHPAIHQWARERLDVDQQRDWMEVAASVLAHSISPRLEIAAYAKLPSTLSHAFNLDRFGAVYAENGLWKRARALQLEVAKFRTQQLGKRHAETISSLRALANTHWNLFEIRQCLEIQRDILKAQWWARPSMSYWITWPPWRPVHIPYCMALDDLTRSLWLAGRRELSKITGERALEISTKYLGPEDPLTLNAMFNLARTYLHLGELVKSHDLLVHVLQKRMHFFGPDHPDTLMVRNELGMNLCAQKIRLGEAENHVRGALESRRRVLGEEHAYTLWSVNDLSKIYCELGRFAEAARILEEILPIAKRTLGEDHVGMIMTKGNLCRAYISDHLGHMFTQHLGEDPDRGCTPMGGEVVAASGYTVVGKGTTSRLWKEASWEADAYRVLRPVQGPAVDPDLLTWREGNPTHAYYYVLGWRDPGRRPTPHTTKWCNVRSCDQRGNFTGVVSFTRTFGQETSSGAPCWIRP</sequence>
<dbReference type="SUPFAM" id="SSF52540">
    <property type="entry name" value="P-loop containing nucleoside triphosphate hydrolases"/>
    <property type="match status" value="1"/>
</dbReference>
<dbReference type="InterPro" id="IPR052374">
    <property type="entry name" value="SERAC1"/>
</dbReference>
<dbReference type="AlphaFoldDB" id="A0A3R7JGM6"/>
<evidence type="ECO:0000256" key="6">
    <source>
        <dbReference type="ARBA" id="ARBA00023136"/>
    </source>
</evidence>
<dbReference type="Gene3D" id="3.40.50.1820">
    <property type="entry name" value="alpha/beta hydrolase"/>
    <property type="match status" value="1"/>
</dbReference>
<keyword evidence="5" id="KW-0496">Mitochondrion</keyword>
<dbReference type="Proteomes" id="UP000215289">
    <property type="component" value="Unassembled WGS sequence"/>
</dbReference>
<dbReference type="Gene3D" id="3.40.50.300">
    <property type="entry name" value="P-loop containing nucleotide triphosphate hydrolases"/>
    <property type="match status" value="1"/>
</dbReference>
<reference evidence="7 8" key="1">
    <citation type="submission" date="2018-08" db="EMBL/GenBank/DDBJ databases">
        <title>Draft genome sequences of two Aspergillus turcosus clinical strains isolated from bronchoalveolar lavage fluid: one azole-susceptible and the other azole-resistant.</title>
        <authorList>
            <person name="Parent-Michaud M."/>
            <person name="Dufresne P.J."/>
            <person name="Fournier E."/>
            <person name="Martineau C."/>
            <person name="Moreira S."/>
            <person name="Perkins V."/>
            <person name="De Repentigny L."/>
            <person name="Dufresne S.F."/>
        </authorList>
    </citation>
    <scope>NUCLEOTIDE SEQUENCE [LARGE SCALE GENOMIC DNA]</scope>
    <source>
        <strain evidence="7">HMR AF 1038</strain>
    </source>
</reference>
<dbReference type="Gene3D" id="1.25.40.10">
    <property type="entry name" value="Tetratricopeptide repeat domain"/>
    <property type="match status" value="2"/>
</dbReference>
<evidence type="ECO:0000313" key="7">
    <source>
        <dbReference type="EMBL" id="RLL97498.1"/>
    </source>
</evidence>
<dbReference type="GO" id="GO:0016020">
    <property type="term" value="C:membrane"/>
    <property type="evidence" value="ECO:0007669"/>
    <property type="project" value="UniProtKB-SubCell"/>
</dbReference>
<organism evidence="7 8">
    <name type="scientific">Aspergillus turcosus</name>
    <dbReference type="NCBI Taxonomy" id="1245748"/>
    <lineage>
        <taxon>Eukaryota</taxon>
        <taxon>Fungi</taxon>
        <taxon>Dikarya</taxon>
        <taxon>Ascomycota</taxon>
        <taxon>Pezizomycotina</taxon>
        <taxon>Eurotiomycetes</taxon>
        <taxon>Eurotiomycetidae</taxon>
        <taxon>Eurotiales</taxon>
        <taxon>Aspergillaceae</taxon>
        <taxon>Aspergillus</taxon>
        <taxon>Aspergillus subgen. Fumigati</taxon>
    </lineage>
</organism>
<dbReference type="InterPro" id="IPR029058">
    <property type="entry name" value="AB_hydrolase_fold"/>
</dbReference>
<evidence type="ECO:0000256" key="1">
    <source>
        <dbReference type="ARBA" id="ARBA00004173"/>
    </source>
</evidence>
<keyword evidence="8" id="KW-1185">Reference proteome</keyword>
<dbReference type="Pfam" id="PF13424">
    <property type="entry name" value="TPR_12"/>
    <property type="match status" value="2"/>
</dbReference>
<dbReference type="PANTHER" id="PTHR48182">
    <property type="entry name" value="PROTEIN SERAC1"/>
    <property type="match status" value="1"/>
</dbReference>
<accession>A0A3R7JGM6</accession>
<dbReference type="InterPro" id="IPR011990">
    <property type="entry name" value="TPR-like_helical_dom_sf"/>
</dbReference>
<dbReference type="GO" id="GO:0005739">
    <property type="term" value="C:mitochondrion"/>
    <property type="evidence" value="ECO:0007669"/>
    <property type="project" value="UniProtKB-SubCell"/>
</dbReference>
<name>A0A3R7JGM6_9EURO</name>
<dbReference type="SUPFAM" id="SSF53474">
    <property type="entry name" value="alpha/beta-Hydrolases"/>
    <property type="match status" value="1"/>
</dbReference>
<proteinExistence type="predicted"/>
<dbReference type="InterPro" id="IPR027417">
    <property type="entry name" value="P-loop_NTPase"/>
</dbReference>
<gene>
    <name evidence="7" type="ORF">CFD26_105220</name>
</gene>
<evidence type="ECO:0000256" key="3">
    <source>
        <dbReference type="ARBA" id="ARBA00004370"/>
    </source>
</evidence>
<evidence type="ECO:0008006" key="9">
    <source>
        <dbReference type="Google" id="ProtNLM"/>
    </source>
</evidence>
<evidence type="ECO:0000313" key="8">
    <source>
        <dbReference type="Proteomes" id="UP000215289"/>
    </source>
</evidence>
<comment type="caution">
    <text evidence="7">The sequence shown here is derived from an EMBL/GenBank/DDBJ whole genome shotgun (WGS) entry which is preliminary data.</text>
</comment>